<sequence length="235" mass="24929">MRILVTRPGSRAGQTEQRLRAMGHDVVRAPVLTIVPSGEPMPHGVFDAIILTSPGALLAFPEPPVHLPVLAVGDRTAEDARRAGFLHVMSAAGDRLDLADMARETLAPERRLLMAVGRERKEDLADLLRHAGHDPVIWVCYHADAVDALPPGAARALADGRIDCALHYSPRSAGVFMALAEQAGVREAVGAIAHVAISDDAAAVLRDAGVGRIVTARHPDEDGVMAALEELEAAR</sequence>
<evidence type="ECO:0000259" key="1">
    <source>
        <dbReference type="Pfam" id="PF02602"/>
    </source>
</evidence>
<gene>
    <name evidence="2" type="ORF">EV666_10348</name>
</gene>
<evidence type="ECO:0000313" key="3">
    <source>
        <dbReference type="Proteomes" id="UP000294881"/>
    </source>
</evidence>
<dbReference type="GO" id="GO:0004852">
    <property type="term" value="F:uroporphyrinogen-III synthase activity"/>
    <property type="evidence" value="ECO:0007669"/>
    <property type="project" value="InterPro"/>
</dbReference>
<reference evidence="2 3" key="1">
    <citation type="submission" date="2019-03" db="EMBL/GenBank/DDBJ databases">
        <title>Genomic Encyclopedia of Type Strains, Phase IV (KMG-IV): sequencing the most valuable type-strain genomes for metagenomic binning, comparative biology and taxonomic classification.</title>
        <authorList>
            <person name="Goeker M."/>
        </authorList>
    </citation>
    <scope>NUCLEOTIDE SEQUENCE [LARGE SCALE GENOMIC DNA]</scope>
    <source>
        <strain evidence="2 3">DSM 22958</strain>
    </source>
</reference>
<comment type="caution">
    <text evidence="2">The sequence shown here is derived from an EMBL/GenBank/DDBJ whole genome shotgun (WGS) entry which is preliminary data.</text>
</comment>
<keyword evidence="3" id="KW-1185">Reference proteome</keyword>
<dbReference type="AlphaFoldDB" id="A0A4R2GXX4"/>
<dbReference type="Gene3D" id="3.40.50.10090">
    <property type="match status" value="2"/>
</dbReference>
<feature type="domain" description="Tetrapyrrole biosynthesis uroporphyrinogen III synthase" evidence="1">
    <location>
        <begin position="15"/>
        <end position="224"/>
    </location>
</feature>
<accession>A0A4R2GXX4</accession>
<organism evidence="2 3">
    <name type="scientific">Camelimonas lactis</name>
    <dbReference type="NCBI Taxonomy" id="659006"/>
    <lineage>
        <taxon>Bacteria</taxon>
        <taxon>Pseudomonadati</taxon>
        <taxon>Pseudomonadota</taxon>
        <taxon>Alphaproteobacteria</taxon>
        <taxon>Hyphomicrobiales</taxon>
        <taxon>Chelatococcaceae</taxon>
        <taxon>Camelimonas</taxon>
    </lineage>
</organism>
<protein>
    <submittedName>
        <fullName evidence="2">Uroporphyrinogen-III synthase</fullName>
    </submittedName>
</protein>
<dbReference type="RefSeq" id="WP_165909898.1">
    <property type="nucleotide sequence ID" value="NZ_JBHUNN010000002.1"/>
</dbReference>
<dbReference type="InterPro" id="IPR036108">
    <property type="entry name" value="4pyrrol_syn_uPrphyn_synt_sf"/>
</dbReference>
<proteinExistence type="predicted"/>
<dbReference type="CDD" id="cd06578">
    <property type="entry name" value="HemD"/>
    <property type="match status" value="1"/>
</dbReference>
<dbReference type="SUPFAM" id="SSF69618">
    <property type="entry name" value="HemD-like"/>
    <property type="match status" value="1"/>
</dbReference>
<name>A0A4R2GXX4_9HYPH</name>
<dbReference type="Pfam" id="PF02602">
    <property type="entry name" value="HEM4"/>
    <property type="match status" value="1"/>
</dbReference>
<dbReference type="GO" id="GO:0033014">
    <property type="term" value="P:tetrapyrrole biosynthetic process"/>
    <property type="evidence" value="ECO:0007669"/>
    <property type="project" value="InterPro"/>
</dbReference>
<dbReference type="EMBL" id="SLWL01000003">
    <property type="protein sequence ID" value="TCO14541.1"/>
    <property type="molecule type" value="Genomic_DNA"/>
</dbReference>
<dbReference type="InterPro" id="IPR003754">
    <property type="entry name" value="4pyrrol_synth_uPrphyn_synth"/>
</dbReference>
<evidence type="ECO:0000313" key="2">
    <source>
        <dbReference type="EMBL" id="TCO14541.1"/>
    </source>
</evidence>
<dbReference type="Proteomes" id="UP000294881">
    <property type="component" value="Unassembled WGS sequence"/>
</dbReference>